<keyword evidence="3" id="KW-1185">Reference proteome</keyword>
<reference evidence="3" key="1">
    <citation type="submission" date="2022-10" db="EMBL/GenBank/DDBJ databases">
        <title>Genome assembly of Pristionchus species.</title>
        <authorList>
            <person name="Yoshida K."/>
            <person name="Sommer R.J."/>
        </authorList>
    </citation>
    <scope>NUCLEOTIDE SEQUENCE [LARGE SCALE GENOMIC DNA]</scope>
    <source>
        <strain evidence="3">RS5460</strain>
    </source>
</reference>
<feature type="non-terminal residue" evidence="2">
    <location>
        <position position="1"/>
    </location>
</feature>
<keyword evidence="1" id="KW-0472">Membrane</keyword>
<accession>A0AAN5CCH7</accession>
<gene>
    <name evidence="2" type="ORF">PMAYCL1PPCAC_09800</name>
</gene>
<evidence type="ECO:0000256" key="1">
    <source>
        <dbReference type="SAM" id="Phobius"/>
    </source>
</evidence>
<proteinExistence type="predicted"/>
<dbReference type="AlphaFoldDB" id="A0AAN5CCH7"/>
<keyword evidence="1" id="KW-1133">Transmembrane helix</keyword>
<feature type="transmembrane region" description="Helical" evidence="1">
    <location>
        <begin position="48"/>
        <end position="69"/>
    </location>
</feature>
<organism evidence="2 3">
    <name type="scientific">Pristionchus mayeri</name>
    <dbReference type="NCBI Taxonomy" id="1317129"/>
    <lineage>
        <taxon>Eukaryota</taxon>
        <taxon>Metazoa</taxon>
        <taxon>Ecdysozoa</taxon>
        <taxon>Nematoda</taxon>
        <taxon>Chromadorea</taxon>
        <taxon>Rhabditida</taxon>
        <taxon>Rhabditina</taxon>
        <taxon>Diplogasteromorpha</taxon>
        <taxon>Diplogasteroidea</taxon>
        <taxon>Neodiplogasteridae</taxon>
        <taxon>Pristionchus</taxon>
    </lineage>
</organism>
<dbReference type="EMBL" id="BTRK01000002">
    <property type="protein sequence ID" value="GMR39605.1"/>
    <property type="molecule type" value="Genomic_DNA"/>
</dbReference>
<sequence length="87" mass="9975">VRVMNNTAESCIFIDVSSAIRNIADIIFFASTLLYYQVLIKRKVFHSNLFTILLTSPYSFVVILLPNIVKDVLEWFTELSNKQSSTI</sequence>
<evidence type="ECO:0008006" key="4">
    <source>
        <dbReference type="Google" id="ProtNLM"/>
    </source>
</evidence>
<comment type="caution">
    <text evidence="2">The sequence shown here is derived from an EMBL/GenBank/DDBJ whole genome shotgun (WGS) entry which is preliminary data.</text>
</comment>
<protein>
    <recommendedName>
        <fullName evidence="4">G protein-coupled receptor</fullName>
    </recommendedName>
</protein>
<dbReference type="Proteomes" id="UP001328107">
    <property type="component" value="Unassembled WGS sequence"/>
</dbReference>
<name>A0AAN5CCH7_9BILA</name>
<keyword evidence="1" id="KW-0812">Transmembrane</keyword>
<evidence type="ECO:0000313" key="2">
    <source>
        <dbReference type="EMBL" id="GMR39605.1"/>
    </source>
</evidence>
<evidence type="ECO:0000313" key="3">
    <source>
        <dbReference type="Proteomes" id="UP001328107"/>
    </source>
</evidence>
<feature type="non-terminal residue" evidence="2">
    <location>
        <position position="87"/>
    </location>
</feature>